<organism evidence="1 2">
    <name type="scientific">Lupinus luteus</name>
    <name type="common">European yellow lupine</name>
    <dbReference type="NCBI Taxonomy" id="3873"/>
    <lineage>
        <taxon>Eukaryota</taxon>
        <taxon>Viridiplantae</taxon>
        <taxon>Streptophyta</taxon>
        <taxon>Embryophyta</taxon>
        <taxon>Tracheophyta</taxon>
        <taxon>Spermatophyta</taxon>
        <taxon>Magnoliopsida</taxon>
        <taxon>eudicotyledons</taxon>
        <taxon>Gunneridae</taxon>
        <taxon>Pentapetalae</taxon>
        <taxon>rosids</taxon>
        <taxon>fabids</taxon>
        <taxon>Fabales</taxon>
        <taxon>Fabaceae</taxon>
        <taxon>Papilionoideae</taxon>
        <taxon>50 kb inversion clade</taxon>
        <taxon>genistoids sensu lato</taxon>
        <taxon>core genistoids</taxon>
        <taxon>Genisteae</taxon>
        <taxon>Lupinus</taxon>
    </lineage>
</organism>
<accession>A0AAV1YD72</accession>
<proteinExistence type="predicted"/>
<keyword evidence="2" id="KW-1185">Reference proteome</keyword>
<dbReference type="AlphaFoldDB" id="A0AAV1YD72"/>
<dbReference type="EMBL" id="CAXHTB010000023">
    <property type="protein sequence ID" value="CAL0330988.1"/>
    <property type="molecule type" value="Genomic_DNA"/>
</dbReference>
<evidence type="ECO:0000313" key="2">
    <source>
        <dbReference type="Proteomes" id="UP001497480"/>
    </source>
</evidence>
<name>A0AAV1YD72_LUPLU</name>
<reference evidence="1 2" key="1">
    <citation type="submission" date="2024-03" db="EMBL/GenBank/DDBJ databases">
        <authorList>
            <person name="Martinez-Hernandez J."/>
        </authorList>
    </citation>
    <scope>NUCLEOTIDE SEQUENCE [LARGE SCALE GENOMIC DNA]</scope>
</reference>
<gene>
    <name evidence="1" type="ORF">LLUT_LOCUS32048</name>
</gene>
<protein>
    <submittedName>
        <fullName evidence="1">Uncharacterized protein</fullName>
    </submittedName>
</protein>
<dbReference type="Proteomes" id="UP001497480">
    <property type="component" value="Unassembled WGS sequence"/>
</dbReference>
<comment type="caution">
    <text evidence="1">The sequence shown here is derived from an EMBL/GenBank/DDBJ whole genome shotgun (WGS) entry which is preliminary data.</text>
</comment>
<sequence>MTHATKVLFKEEHDGGRDLIVVVTGEKAGVWMGLRGLLILAWNWHGSLCFEASKMGTIESQQHQCLQKSHHFIRGFPISTAKGSGMSTVVPHDSILGPKTVEENNMDHCLA</sequence>
<evidence type="ECO:0000313" key="1">
    <source>
        <dbReference type="EMBL" id="CAL0330988.1"/>
    </source>
</evidence>